<evidence type="ECO:0000313" key="2">
    <source>
        <dbReference type="Proteomes" id="UP001632037"/>
    </source>
</evidence>
<evidence type="ECO:0000313" key="1">
    <source>
        <dbReference type="EMBL" id="KAL3672826.1"/>
    </source>
</evidence>
<dbReference type="Proteomes" id="UP001632037">
    <property type="component" value="Unassembled WGS sequence"/>
</dbReference>
<proteinExistence type="predicted"/>
<gene>
    <name evidence="1" type="ORF">V7S43_002114</name>
</gene>
<accession>A0ABD3G2N5</accession>
<name>A0ABD3G2N5_9STRA</name>
<organism evidence="1 2">
    <name type="scientific">Phytophthora oleae</name>
    <dbReference type="NCBI Taxonomy" id="2107226"/>
    <lineage>
        <taxon>Eukaryota</taxon>
        <taxon>Sar</taxon>
        <taxon>Stramenopiles</taxon>
        <taxon>Oomycota</taxon>
        <taxon>Peronosporomycetes</taxon>
        <taxon>Peronosporales</taxon>
        <taxon>Peronosporaceae</taxon>
        <taxon>Phytophthora</taxon>
    </lineage>
</organism>
<sequence length="107" mass="12125">MLHTKITTGIYEVKEFKIELLFLIANLRVLLHVVKGGEIMALVVKVQALHQVDSRIALQLKLGNQMLLRPRQRLNQAITVMGMNMASLDTELDTELDTVARTRTTRS</sequence>
<keyword evidence="2" id="KW-1185">Reference proteome</keyword>
<comment type="caution">
    <text evidence="1">The sequence shown here is derived from an EMBL/GenBank/DDBJ whole genome shotgun (WGS) entry which is preliminary data.</text>
</comment>
<dbReference type="AlphaFoldDB" id="A0ABD3G2N5"/>
<protein>
    <submittedName>
        <fullName evidence="1">Uncharacterized protein</fullName>
    </submittedName>
</protein>
<reference evidence="1 2" key="1">
    <citation type="submission" date="2024-09" db="EMBL/GenBank/DDBJ databases">
        <title>Genome sequencing and assembly of Phytophthora oleae, isolate VK10A, causative agent of rot of olive drupes.</title>
        <authorList>
            <person name="Conti Taguali S."/>
            <person name="Riolo M."/>
            <person name="La Spada F."/>
            <person name="Cacciola S.O."/>
            <person name="Dionisio G."/>
        </authorList>
    </citation>
    <scope>NUCLEOTIDE SEQUENCE [LARGE SCALE GENOMIC DNA]</scope>
    <source>
        <strain evidence="1 2">VK10A</strain>
    </source>
</reference>
<dbReference type="EMBL" id="JBIMZQ010000003">
    <property type="protein sequence ID" value="KAL3672826.1"/>
    <property type="molecule type" value="Genomic_DNA"/>
</dbReference>